<accession>A0A1E5IYP3</accession>
<dbReference type="GO" id="GO:0009244">
    <property type="term" value="P:lipopolysaccharide core region biosynthetic process"/>
    <property type="evidence" value="ECO:0007669"/>
    <property type="project" value="TreeGrafter"/>
</dbReference>
<comment type="caution">
    <text evidence="3">The sequence shown here is derived from an EMBL/GenBank/DDBJ whole genome shotgun (WGS) entry which is preliminary data.</text>
</comment>
<dbReference type="Gene3D" id="3.40.50.2000">
    <property type="entry name" value="Glycogen Phosphorylase B"/>
    <property type="match status" value="1"/>
</dbReference>
<dbReference type="SUPFAM" id="SSF53756">
    <property type="entry name" value="UDP-Glycosyltransferase/glycogen phosphorylase"/>
    <property type="match status" value="1"/>
</dbReference>
<name>A0A1E5IYP3_SHECO</name>
<dbReference type="RefSeq" id="WP_069670080.1">
    <property type="nucleotide sequence ID" value="NZ_MCBT01000003.1"/>
</dbReference>
<protein>
    <submittedName>
        <fullName evidence="3">ADP-heptose--LPS heptosyltransferase</fullName>
    </submittedName>
</protein>
<organism evidence="3 4">
    <name type="scientific">Shewanella colwelliana</name>
    <name type="common">Alteromonas colwelliana</name>
    <dbReference type="NCBI Taxonomy" id="23"/>
    <lineage>
        <taxon>Bacteria</taxon>
        <taxon>Pseudomonadati</taxon>
        <taxon>Pseudomonadota</taxon>
        <taxon>Gammaproteobacteria</taxon>
        <taxon>Alteromonadales</taxon>
        <taxon>Shewanellaceae</taxon>
        <taxon>Shewanella</taxon>
    </lineage>
</organism>
<keyword evidence="2 3" id="KW-0808">Transferase</keyword>
<evidence type="ECO:0000313" key="4">
    <source>
        <dbReference type="Proteomes" id="UP000095230"/>
    </source>
</evidence>
<dbReference type="GO" id="GO:0008713">
    <property type="term" value="F:ADP-heptose-lipopolysaccharide heptosyltransferase activity"/>
    <property type="evidence" value="ECO:0007669"/>
    <property type="project" value="TreeGrafter"/>
</dbReference>
<dbReference type="EMBL" id="MCBT01000003">
    <property type="protein sequence ID" value="OEG75675.1"/>
    <property type="molecule type" value="Genomic_DNA"/>
</dbReference>
<gene>
    <name evidence="3" type="ORF">BEL05_17800</name>
</gene>
<dbReference type="PANTHER" id="PTHR30160">
    <property type="entry name" value="TETRAACYLDISACCHARIDE 4'-KINASE-RELATED"/>
    <property type="match status" value="1"/>
</dbReference>
<dbReference type="Proteomes" id="UP000095230">
    <property type="component" value="Unassembled WGS sequence"/>
</dbReference>
<sequence length="366" mass="41486">MSIISQKQLNHCQRLLFMSPVALGDFLYLKTFLIALKQQNPHIELDIWLDDNRCNTDAWRLSRSKILQQWIEAEPAFNRSFGCTDSVAHQTAQIAQAKQHKYDVIICHSGSKSQQFSALARQISPDAFIVSSIAKAPFKGLLNKIIFRHSDSLYQLDANRLAQDHHITDRFYTILHDIAGLTLSKPDFMPALRINETYRSNTQQWLIKAFGQQSGKIILINYLSTNTKRDWSEEQVIELIELILQHRPDGRVVLNVTKEQYSRACELVASSLAAQQSNVAVFTVQDHFFELPAMIAAADLVITVETAIMHFATAAHTPLIALMRAKKPYWAPPTSDMAQVLYASEGKGYVSDISVKNVYETYISMI</sequence>
<dbReference type="OrthoDB" id="7051822at2"/>
<evidence type="ECO:0000256" key="2">
    <source>
        <dbReference type="ARBA" id="ARBA00022679"/>
    </source>
</evidence>
<dbReference type="AlphaFoldDB" id="A0A1E5IYP3"/>
<evidence type="ECO:0000313" key="3">
    <source>
        <dbReference type="EMBL" id="OEG75675.1"/>
    </source>
</evidence>
<dbReference type="Pfam" id="PF01075">
    <property type="entry name" value="Glyco_transf_9"/>
    <property type="match status" value="1"/>
</dbReference>
<dbReference type="InterPro" id="IPR002201">
    <property type="entry name" value="Glyco_trans_9"/>
</dbReference>
<evidence type="ECO:0000256" key="1">
    <source>
        <dbReference type="ARBA" id="ARBA00022676"/>
    </source>
</evidence>
<dbReference type="GO" id="GO:0005829">
    <property type="term" value="C:cytosol"/>
    <property type="evidence" value="ECO:0007669"/>
    <property type="project" value="TreeGrafter"/>
</dbReference>
<dbReference type="InterPro" id="IPR051199">
    <property type="entry name" value="LPS_LOS_Heptosyltrfase"/>
</dbReference>
<reference evidence="3 4" key="1">
    <citation type="submission" date="2016-07" db="EMBL/GenBank/DDBJ databases">
        <title>Whole-genome of two Shewanella species isolated from a digestive organ of sea cucumber Apostichopus japonicus Selenka 1867.</title>
        <authorList>
            <person name="Hong H.-H."/>
            <person name="Choi H."/>
            <person name="Cheon S."/>
            <person name="Oh J.-S."/>
            <person name="Lee H.-G."/>
            <person name="Park C."/>
        </authorList>
    </citation>
    <scope>NUCLEOTIDE SEQUENCE [LARGE SCALE GENOMIC DNA]</scope>
    <source>
        <strain evidence="3 4">CSB03KR</strain>
    </source>
</reference>
<keyword evidence="1" id="KW-0328">Glycosyltransferase</keyword>
<proteinExistence type="predicted"/>
<dbReference type="STRING" id="23.BEL05_17800"/>